<name>A0A3Q9FVY6_STRLT</name>
<evidence type="ECO:0000313" key="2">
    <source>
        <dbReference type="EMBL" id="AZQ70420.1"/>
    </source>
</evidence>
<sequence>MRDTLSNNSLHPEGGVHPDVRRTSHRPEDPGRVTAVFVVSVHDVAPWSFSRSRRWLAELDARGVPATLLLVPGAWRGPRLPDDPALVRWLHEAARRGHELSLHGCTHRAVPGGPPARRWLNSLLARGCAEFCALDEPEARRRLSAGLAALASVGIVPEGFTPPGWLASPGSFAALRAVGLEYTTSHLAVHDLRTGARHRMPALSHRPGGLGERAGARLMRAAAGRWSGRGRPFRIALHPADLDRPGLRELALESVDLALAAGARPWTYAGLVRALRRPGDDDA</sequence>
<dbReference type="OrthoDB" id="9763050at2"/>
<dbReference type="CDD" id="cd11374">
    <property type="entry name" value="CE4_u10"/>
    <property type="match status" value="1"/>
</dbReference>
<feature type="compositionally biased region" description="Basic and acidic residues" evidence="1">
    <location>
        <begin position="14"/>
        <end position="29"/>
    </location>
</feature>
<protein>
    <submittedName>
        <fullName evidence="2">DUF2334 domain-containing protein</fullName>
    </submittedName>
</protein>
<organism evidence="2 3">
    <name type="scientific">Streptomyces luteoverticillatus</name>
    <name type="common">Streptoverticillium luteoverticillatus</name>
    <dbReference type="NCBI Taxonomy" id="66425"/>
    <lineage>
        <taxon>Bacteria</taxon>
        <taxon>Bacillati</taxon>
        <taxon>Actinomycetota</taxon>
        <taxon>Actinomycetes</taxon>
        <taxon>Kitasatosporales</taxon>
        <taxon>Streptomycetaceae</taxon>
        <taxon>Streptomyces</taxon>
    </lineage>
</organism>
<evidence type="ECO:0000256" key="1">
    <source>
        <dbReference type="SAM" id="MobiDB-lite"/>
    </source>
</evidence>
<dbReference type="Proteomes" id="UP000267900">
    <property type="component" value="Chromosome"/>
</dbReference>
<dbReference type="EMBL" id="CP034587">
    <property type="protein sequence ID" value="AZQ70420.1"/>
    <property type="molecule type" value="Genomic_DNA"/>
</dbReference>
<dbReference type="SUPFAM" id="SSF88713">
    <property type="entry name" value="Glycoside hydrolase/deacetylase"/>
    <property type="match status" value="1"/>
</dbReference>
<gene>
    <name evidence="2" type="ORF">EKH77_03595</name>
</gene>
<keyword evidence="3" id="KW-1185">Reference proteome</keyword>
<dbReference type="GO" id="GO:0005975">
    <property type="term" value="P:carbohydrate metabolic process"/>
    <property type="evidence" value="ECO:0007669"/>
    <property type="project" value="InterPro"/>
</dbReference>
<accession>A0A3Q9FVY6</accession>
<dbReference type="Gene3D" id="3.20.20.370">
    <property type="entry name" value="Glycoside hydrolase/deacetylase"/>
    <property type="match status" value="1"/>
</dbReference>
<feature type="compositionally biased region" description="Polar residues" evidence="1">
    <location>
        <begin position="1"/>
        <end position="10"/>
    </location>
</feature>
<reference evidence="2 3" key="1">
    <citation type="submission" date="2018-12" db="EMBL/GenBank/DDBJ databases">
        <title>The whole draft genome of Streptomyce luteoverticillatus CGMCC 15060.</title>
        <authorList>
            <person name="Feng Z."/>
            <person name="Chen G."/>
            <person name="Zhang J."/>
            <person name="Zhu H."/>
            <person name="Yu X."/>
            <person name="Zhang W."/>
            <person name="Zhang X."/>
        </authorList>
    </citation>
    <scope>NUCLEOTIDE SEQUENCE [LARGE SCALE GENOMIC DNA]</scope>
    <source>
        <strain evidence="2 3">CGMCC 15060</strain>
    </source>
</reference>
<feature type="region of interest" description="Disordered" evidence="1">
    <location>
        <begin position="1"/>
        <end position="29"/>
    </location>
</feature>
<dbReference type="Pfam" id="PF10096">
    <property type="entry name" value="DUF2334"/>
    <property type="match status" value="1"/>
</dbReference>
<dbReference type="AlphaFoldDB" id="A0A3Q9FVY6"/>
<evidence type="ECO:0000313" key="3">
    <source>
        <dbReference type="Proteomes" id="UP000267900"/>
    </source>
</evidence>
<dbReference type="InterPro" id="IPR018763">
    <property type="entry name" value="DUF2334"/>
</dbReference>
<proteinExistence type="predicted"/>
<dbReference type="InterPro" id="IPR011330">
    <property type="entry name" value="Glyco_hydro/deAcase_b/a-brl"/>
</dbReference>